<dbReference type="HOGENOM" id="CLU_029243_2_1_9"/>
<keyword evidence="3" id="KW-0133">Cell shape</keyword>
<keyword evidence="2 6" id="KW-0812">Transmembrane</keyword>
<dbReference type="InterPro" id="IPR001182">
    <property type="entry name" value="FtsW/RodA"/>
</dbReference>
<feature type="transmembrane region" description="Helical" evidence="6">
    <location>
        <begin position="106"/>
        <end position="122"/>
    </location>
</feature>
<dbReference type="GO" id="GO:0008360">
    <property type="term" value="P:regulation of cell shape"/>
    <property type="evidence" value="ECO:0007669"/>
    <property type="project" value="UniProtKB-KW"/>
</dbReference>
<feature type="transmembrane region" description="Helical" evidence="6">
    <location>
        <begin position="41"/>
        <end position="62"/>
    </location>
</feature>
<dbReference type="EMBL" id="AQFT01000014">
    <property type="protein sequence ID" value="EMZ37159.1"/>
    <property type="molecule type" value="Genomic_DNA"/>
</dbReference>
<organism evidence="7 8">
    <name type="scientific">Eubacterium plexicaudatum ASF492</name>
    <dbReference type="NCBI Taxonomy" id="1235802"/>
    <lineage>
        <taxon>Bacteria</taxon>
        <taxon>Bacillati</taxon>
        <taxon>Bacillota</taxon>
        <taxon>Clostridia</taxon>
        <taxon>Eubacteriales</taxon>
        <taxon>Eubacteriaceae</taxon>
        <taxon>Eubacterium</taxon>
    </lineage>
</organism>
<feature type="transmembrane region" description="Helical" evidence="6">
    <location>
        <begin position="12"/>
        <end position="29"/>
    </location>
</feature>
<dbReference type="GO" id="GO:0051301">
    <property type="term" value="P:cell division"/>
    <property type="evidence" value="ECO:0007669"/>
    <property type="project" value="InterPro"/>
</dbReference>
<keyword evidence="5 6" id="KW-0472">Membrane</keyword>
<comment type="subcellular location">
    <subcellularLocation>
        <location evidence="1">Membrane</location>
        <topology evidence="1">Multi-pass membrane protein</topology>
    </subcellularLocation>
</comment>
<evidence type="ECO:0000256" key="4">
    <source>
        <dbReference type="ARBA" id="ARBA00022989"/>
    </source>
</evidence>
<comment type="caution">
    <text evidence="7">The sequence shown here is derived from an EMBL/GenBank/DDBJ whole genome shotgun (WGS) entry which is preliminary data.</text>
</comment>
<feature type="transmembrane region" description="Helical" evidence="6">
    <location>
        <begin position="340"/>
        <end position="361"/>
    </location>
</feature>
<dbReference type="GO" id="GO:0032153">
    <property type="term" value="C:cell division site"/>
    <property type="evidence" value="ECO:0007669"/>
    <property type="project" value="TreeGrafter"/>
</dbReference>
<feature type="transmembrane region" description="Helical" evidence="6">
    <location>
        <begin position="177"/>
        <end position="194"/>
    </location>
</feature>
<evidence type="ECO:0000256" key="2">
    <source>
        <dbReference type="ARBA" id="ARBA00022692"/>
    </source>
</evidence>
<dbReference type="Pfam" id="PF01098">
    <property type="entry name" value="FTSW_RODA_SPOVE"/>
    <property type="match status" value="1"/>
</dbReference>
<feature type="transmembrane region" description="Helical" evidence="6">
    <location>
        <begin position="272"/>
        <end position="294"/>
    </location>
</feature>
<keyword evidence="8" id="KW-1185">Reference proteome</keyword>
<keyword evidence="4 6" id="KW-1133">Transmembrane helix</keyword>
<dbReference type="STRING" id="1235802.C823_00502"/>
<dbReference type="eggNOG" id="COG0772">
    <property type="taxonomic scope" value="Bacteria"/>
</dbReference>
<evidence type="ECO:0000256" key="6">
    <source>
        <dbReference type="SAM" id="Phobius"/>
    </source>
</evidence>
<dbReference type="GO" id="GO:0005886">
    <property type="term" value="C:plasma membrane"/>
    <property type="evidence" value="ECO:0007669"/>
    <property type="project" value="TreeGrafter"/>
</dbReference>
<feature type="transmembrane region" description="Helical" evidence="6">
    <location>
        <begin position="129"/>
        <end position="147"/>
    </location>
</feature>
<feature type="transmembrane region" description="Helical" evidence="6">
    <location>
        <begin position="69"/>
        <end position="86"/>
    </location>
</feature>
<dbReference type="PATRIC" id="fig|1235802.3.peg.527"/>
<evidence type="ECO:0008006" key="9">
    <source>
        <dbReference type="Google" id="ProtNLM"/>
    </source>
</evidence>
<dbReference type="GO" id="GO:0015648">
    <property type="term" value="F:lipid-linked peptidoglycan transporter activity"/>
    <property type="evidence" value="ECO:0007669"/>
    <property type="project" value="TreeGrafter"/>
</dbReference>
<dbReference type="PANTHER" id="PTHR30474">
    <property type="entry name" value="CELL CYCLE PROTEIN"/>
    <property type="match status" value="1"/>
</dbReference>
<evidence type="ECO:0000256" key="3">
    <source>
        <dbReference type="ARBA" id="ARBA00022960"/>
    </source>
</evidence>
<feature type="transmembrane region" description="Helical" evidence="6">
    <location>
        <begin position="153"/>
        <end position="170"/>
    </location>
</feature>
<feature type="transmembrane region" description="Helical" evidence="6">
    <location>
        <begin position="301"/>
        <end position="320"/>
    </location>
</feature>
<dbReference type="Proteomes" id="UP000012589">
    <property type="component" value="Unassembled WGS sequence"/>
</dbReference>
<evidence type="ECO:0000313" key="7">
    <source>
        <dbReference type="EMBL" id="EMZ37159.1"/>
    </source>
</evidence>
<proteinExistence type="predicted"/>
<sequence>MFKMYSFKNYRIRLCLYVIGITVIGIMVVGSAKQSLQDRQIFGMALGLICMLILSLFDYSFLLKFVWPAYFFNIALLIAVILKGESSHGQSRWLMIGSLQFQPSELSKIVIIMFFAAFFMRYQEQISTFRALAISAVLIAFPLGLVLKSDLSTTIVTTLIFITLLFVAGISYKIIGGAAAICIPAFIVVLYLIMQPDQEIIKGYQLKRILAWRYPQKYPDGAYQQQNSIMAIGSGQLWGKGLNNNHFDSVKNGNFISEPHTDFIFSVAGEEMGFVGAATIIVLLMLIALECVFIGRKAKDLAGRLICCGMAALIGFQSFVNISVTTGLLPNTGLTLPFVSYGLTSLVTLYMGIGIVLNVGLQPKKY</sequence>
<dbReference type="AlphaFoldDB" id="N2BK09"/>
<reference evidence="7 8" key="1">
    <citation type="journal article" date="2014" name="Genome Announc.">
        <title>Draft genome sequences of the altered schaedler flora, a defined bacterial community from gnotobiotic mice.</title>
        <authorList>
            <person name="Wannemuehler M.J."/>
            <person name="Overstreet A.M."/>
            <person name="Ward D.V."/>
            <person name="Phillips G.J."/>
        </authorList>
    </citation>
    <scope>NUCLEOTIDE SEQUENCE [LARGE SCALE GENOMIC DNA]</scope>
    <source>
        <strain evidence="7 8">ASF492</strain>
    </source>
</reference>
<accession>N2BK09</accession>
<gene>
    <name evidence="7" type="ORF">C823_00502</name>
</gene>
<evidence type="ECO:0000256" key="5">
    <source>
        <dbReference type="ARBA" id="ARBA00023136"/>
    </source>
</evidence>
<name>N2BK09_9FIRM</name>
<evidence type="ECO:0000313" key="8">
    <source>
        <dbReference type="Proteomes" id="UP000012589"/>
    </source>
</evidence>
<evidence type="ECO:0000256" key="1">
    <source>
        <dbReference type="ARBA" id="ARBA00004141"/>
    </source>
</evidence>
<protein>
    <recommendedName>
        <fullName evidence="9">Rod shape-determining protein RodA</fullName>
    </recommendedName>
</protein>
<dbReference type="OrthoDB" id="9812661at2"/>
<dbReference type="PANTHER" id="PTHR30474:SF1">
    <property type="entry name" value="PEPTIDOGLYCAN GLYCOSYLTRANSFERASE MRDB"/>
    <property type="match status" value="1"/>
</dbReference>